<accession>A0A402D3C9</accession>
<keyword evidence="3" id="KW-0472">Membrane</keyword>
<comment type="similarity">
    <text evidence="2">Belongs to the transpeptidase family.</text>
</comment>
<dbReference type="GO" id="GO:0005886">
    <property type="term" value="C:plasma membrane"/>
    <property type="evidence" value="ECO:0007669"/>
    <property type="project" value="TreeGrafter"/>
</dbReference>
<dbReference type="EMBL" id="AP025739">
    <property type="protein sequence ID" value="BDI28490.1"/>
    <property type="molecule type" value="Genomic_DNA"/>
</dbReference>
<name>A0A402D3C9_9BACT</name>
<dbReference type="SUPFAM" id="SSF56519">
    <property type="entry name" value="Penicillin binding protein dimerisation domain"/>
    <property type="match status" value="1"/>
</dbReference>
<comment type="subcellular location">
    <subcellularLocation>
        <location evidence="1">Membrane</location>
    </subcellularLocation>
</comment>
<evidence type="ECO:0000256" key="3">
    <source>
        <dbReference type="ARBA" id="ARBA00023136"/>
    </source>
</evidence>
<dbReference type="InterPro" id="IPR050515">
    <property type="entry name" value="Beta-lactam/transpept"/>
</dbReference>
<reference evidence="6 7" key="1">
    <citation type="journal article" date="2019" name="Int. J. Syst. Evol. Microbiol.">
        <title>Capsulimonas corticalis gen. nov., sp. nov., an aerobic capsulated bacterium, of a novel bacterial order, Capsulimonadales ord. nov., of the class Armatimonadia of the phylum Armatimonadetes.</title>
        <authorList>
            <person name="Li J."/>
            <person name="Kudo C."/>
            <person name="Tonouchi A."/>
        </authorList>
    </citation>
    <scope>NUCLEOTIDE SEQUENCE [LARGE SCALE GENOMIC DNA]</scope>
    <source>
        <strain evidence="6 7">AX-7</strain>
    </source>
</reference>
<sequence>MFYLQTIRHSYFVAQADAVRVNKNILPASRGQLVDRNGDVLAINVPAKEIYADPRDVQDRAAVAASLAPLLGMDQTLLEQKLDPGPNKRRRYVSLMRHASLELGNQVKDLRLRGIGVGPDTRRSYPNGSLAAQMLGFTDRDSNGVEGLEHSQDKLLSGRDGLLVGEVDPVGRFLPGTIRRQTEPVNGADLVLTIDKSLQHAADTELAAAVKAHNAKSGVVIILDPRNGEILALSNAPTFDPNSPKPPGPLTQAQGLAASALWRNGAVSDLYEPGSTMKTITSAAVVQTKGLGVMNDYVTCNAVWQYGGHTIHCAQDPPYYGHHGTENLRGVLKESCNIGMAQFGLKIGPDNLYKYLQAFGFMDYAHSGLPGEQKSWLKSPDEFNKYTGSVGWSKIQFANITFGQGVAVTPLQMATAYGAIANHGVMMRPHIIKATRKGEEETQVQPEAIRQVVDPQTAETVCSMLGTVVQEGTGKPAQIAGFSVGGKTGSAQVAGPHGYRDPRYVASFIGMVPLSKPRLVILCAVFEPQGVHWGAAVAAPVVHNLAKMAVLEMHLTPDAPDLVDWADHKKKKLPPTHVSIDTIGIAAPATKPTISAPVD</sequence>
<evidence type="ECO:0000259" key="4">
    <source>
        <dbReference type="Pfam" id="PF00905"/>
    </source>
</evidence>
<dbReference type="Pfam" id="PF00905">
    <property type="entry name" value="Transpeptidase"/>
    <property type="match status" value="1"/>
</dbReference>
<dbReference type="KEGG" id="ccot:CCAX7_005410"/>
<proteinExistence type="inferred from homology"/>
<evidence type="ECO:0000313" key="7">
    <source>
        <dbReference type="Proteomes" id="UP000287394"/>
    </source>
</evidence>
<dbReference type="PANTHER" id="PTHR30627">
    <property type="entry name" value="PEPTIDOGLYCAN D,D-TRANSPEPTIDASE"/>
    <property type="match status" value="1"/>
</dbReference>
<evidence type="ECO:0000256" key="1">
    <source>
        <dbReference type="ARBA" id="ARBA00004370"/>
    </source>
</evidence>
<dbReference type="Gene3D" id="3.40.710.10">
    <property type="entry name" value="DD-peptidase/beta-lactamase superfamily"/>
    <property type="match status" value="1"/>
</dbReference>
<organism evidence="6 7">
    <name type="scientific">Capsulimonas corticalis</name>
    <dbReference type="NCBI Taxonomy" id="2219043"/>
    <lineage>
        <taxon>Bacteria</taxon>
        <taxon>Bacillati</taxon>
        <taxon>Armatimonadota</taxon>
        <taxon>Armatimonadia</taxon>
        <taxon>Capsulimonadales</taxon>
        <taxon>Capsulimonadaceae</taxon>
        <taxon>Capsulimonas</taxon>
    </lineage>
</organism>
<dbReference type="GO" id="GO:0071555">
    <property type="term" value="P:cell wall organization"/>
    <property type="evidence" value="ECO:0007669"/>
    <property type="project" value="TreeGrafter"/>
</dbReference>
<dbReference type="Pfam" id="PF03717">
    <property type="entry name" value="PBP_dimer"/>
    <property type="match status" value="1"/>
</dbReference>
<dbReference type="AlphaFoldDB" id="A0A402D3C9"/>
<keyword evidence="7" id="KW-1185">Reference proteome</keyword>
<dbReference type="Gene3D" id="3.30.450.330">
    <property type="match status" value="1"/>
</dbReference>
<dbReference type="InterPro" id="IPR005311">
    <property type="entry name" value="PBP_dimer"/>
</dbReference>
<dbReference type="SUPFAM" id="SSF56601">
    <property type="entry name" value="beta-lactamase/transpeptidase-like"/>
    <property type="match status" value="1"/>
</dbReference>
<evidence type="ECO:0000313" key="6">
    <source>
        <dbReference type="EMBL" id="BDI28490.1"/>
    </source>
</evidence>
<evidence type="ECO:0000256" key="2">
    <source>
        <dbReference type="ARBA" id="ARBA00007171"/>
    </source>
</evidence>
<dbReference type="PANTHER" id="PTHR30627:SF1">
    <property type="entry name" value="PEPTIDOGLYCAN D,D-TRANSPEPTIDASE FTSI"/>
    <property type="match status" value="1"/>
</dbReference>
<evidence type="ECO:0000259" key="5">
    <source>
        <dbReference type="Pfam" id="PF03717"/>
    </source>
</evidence>
<dbReference type="InterPro" id="IPR001460">
    <property type="entry name" value="PCN-bd_Tpept"/>
</dbReference>
<protein>
    <submittedName>
        <fullName evidence="6">Stage V sporulation protein D</fullName>
    </submittedName>
</protein>
<gene>
    <name evidence="6" type="ORF">CCAX7_005410</name>
</gene>
<dbReference type="Gene3D" id="3.90.1310.10">
    <property type="entry name" value="Penicillin-binding protein 2a (Domain 2)"/>
    <property type="match status" value="1"/>
</dbReference>
<dbReference type="InterPro" id="IPR036138">
    <property type="entry name" value="PBP_dimer_sf"/>
</dbReference>
<dbReference type="GO" id="GO:0008658">
    <property type="term" value="F:penicillin binding"/>
    <property type="evidence" value="ECO:0007669"/>
    <property type="project" value="InterPro"/>
</dbReference>
<dbReference type="FunCoup" id="A0A402D3C9">
    <property type="interactions" value="362"/>
</dbReference>
<dbReference type="InterPro" id="IPR012338">
    <property type="entry name" value="Beta-lactam/transpept-like"/>
</dbReference>
<dbReference type="Proteomes" id="UP000287394">
    <property type="component" value="Chromosome"/>
</dbReference>
<feature type="domain" description="Penicillin-binding protein transpeptidase" evidence="4">
    <location>
        <begin position="218"/>
        <end position="545"/>
    </location>
</feature>
<feature type="domain" description="Penicillin-binding protein dimerisation" evidence="5">
    <location>
        <begin position="26"/>
        <end position="174"/>
    </location>
</feature>